<keyword evidence="2" id="KW-1185">Reference proteome</keyword>
<dbReference type="PANTHER" id="PTHR38767">
    <property type="entry name" value="DNA POLYMERASE III SUBUNIT CHI"/>
    <property type="match status" value="1"/>
</dbReference>
<evidence type="ECO:0000313" key="1">
    <source>
        <dbReference type="EMBL" id="MFD0986921.1"/>
    </source>
</evidence>
<keyword evidence="1" id="KW-0548">Nucleotidyltransferase</keyword>
<organism evidence="1 2">
    <name type="scientific">Methyloligella solikamskensis</name>
    <dbReference type="NCBI Taxonomy" id="1177756"/>
    <lineage>
        <taxon>Bacteria</taxon>
        <taxon>Pseudomonadati</taxon>
        <taxon>Pseudomonadota</taxon>
        <taxon>Alphaproteobacteria</taxon>
        <taxon>Hyphomicrobiales</taxon>
        <taxon>Hyphomicrobiaceae</taxon>
        <taxon>Methyloligella</taxon>
    </lineage>
</organism>
<protein>
    <submittedName>
        <fullName evidence="1">DNA polymerase III subunit chi</fullName>
        <ecNumber evidence="1">2.7.7.7</ecNumber>
    </submittedName>
</protein>
<proteinExistence type="predicted"/>
<name>A0ABW3JA09_9HYPH</name>
<dbReference type="EC" id="2.7.7.7" evidence="1"/>
<dbReference type="InterPro" id="IPR036768">
    <property type="entry name" value="PolIII_chi_sf"/>
</dbReference>
<dbReference type="InterPro" id="IPR007459">
    <property type="entry name" value="DNA_pol3_chi"/>
</dbReference>
<dbReference type="GO" id="GO:0003887">
    <property type="term" value="F:DNA-directed DNA polymerase activity"/>
    <property type="evidence" value="ECO:0007669"/>
    <property type="project" value="UniProtKB-EC"/>
</dbReference>
<dbReference type="NCBIfam" id="NF004347">
    <property type="entry name" value="PRK05728.1-4"/>
    <property type="match status" value="1"/>
</dbReference>
<dbReference type="PANTHER" id="PTHR38767:SF1">
    <property type="entry name" value="DNA POLYMERASE III SUBUNIT CHI"/>
    <property type="match status" value="1"/>
</dbReference>
<comment type="caution">
    <text evidence="1">The sequence shown here is derived from an EMBL/GenBank/DDBJ whole genome shotgun (WGS) entry which is preliminary data.</text>
</comment>
<dbReference type="RefSeq" id="WP_379087940.1">
    <property type="nucleotide sequence ID" value="NZ_JBHTJO010000001.1"/>
</dbReference>
<keyword evidence="1" id="KW-0808">Transferase</keyword>
<dbReference type="EMBL" id="JBHTJO010000001">
    <property type="protein sequence ID" value="MFD0986921.1"/>
    <property type="molecule type" value="Genomic_DNA"/>
</dbReference>
<reference evidence="2" key="1">
    <citation type="journal article" date="2019" name="Int. J. Syst. Evol. Microbiol.">
        <title>The Global Catalogue of Microorganisms (GCM) 10K type strain sequencing project: providing services to taxonomists for standard genome sequencing and annotation.</title>
        <authorList>
            <consortium name="The Broad Institute Genomics Platform"/>
            <consortium name="The Broad Institute Genome Sequencing Center for Infectious Disease"/>
            <person name="Wu L."/>
            <person name="Ma J."/>
        </authorList>
    </citation>
    <scope>NUCLEOTIDE SEQUENCE [LARGE SCALE GENOMIC DNA]</scope>
    <source>
        <strain evidence="2">CCUG 61697</strain>
    </source>
</reference>
<dbReference type="Pfam" id="PF04364">
    <property type="entry name" value="DNA_pol3_chi"/>
    <property type="match status" value="1"/>
</dbReference>
<dbReference type="Proteomes" id="UP001597102">
    <property type="component" value="Unassembled WGS sequence"/>
</dbReference>
<accession>A0ABW3JA09</accession>
<dbReference type="Gene3D" id="3.40.50.10110">
    <property type="entry name" value="DNA polymerase III subunit chi"/>
    <property type="match status" value="1"/>
</dbReference>
<sequence length="153" mass="17445">MSEAAPELYFYHLEQRSLEDVLPVLLERSLERGWRAVVQAGSAERLEQLNSHLWTYSQASFLPHGTAEDGPPAEQPIFLTLEDENPNGAAIRFLVDGAPLSEMEGYERVVILFDGRDDEATAQARQEWKAARDQDIPVSYWQQDETGRWQQKA</sequence>
<dbReference type="SUPFAM" id="SSF102400">
    <property type="entry name" value="DNA polymerase III chi subunit"/>
    <property type="match status" value="1"/>
</dbReference>
<evidence type="ECO:0000313" key="2">
    <source>
        <dbReference type="Proteomes" id="UP001597102"/>
    </source>
</evidence>
<gene>
    <name evidence="1" type="ORF">ACFQ2F_07390</name>
</gene>